<keyword evidence="1" id="KW-0732">Signal</keyword>
<dbReference type="OrthoDB" id="3526804at2"/>
<accession>A0A4R3L260</accession>
<dbReference type="EMBL" id="SMAF01000032">
    <property type="protein sequence ID" value="TCS92771.1"/>
    <property type="molecule type" value="Genomic_DNA"/>
</dbReference>
<evidence type="ECO:0000313" key="2">
    <source>
        <dbReference type="EMBL" id="TCS92771.1"/>
    </source>
</evidence>
<gene>
    <name evidence="2" type="ORF">EDC25_13211</name>
</gene>
<evidence type="ECO:0000256" key="1">
    <source>
        <dbReference type="SAM" id="SignalP"/>
    </source>
</evidence>
<dbReference type="Proteomes" id="UP000294599">
    <property type="component" value="Unassembled WGS sequence"/>
</dbReference>
<feature type="chain" id="PRO_5020737542" evidence="1">
    <location>
        <begin position="20"/>
        <end position="119"/>
    </location>
</feature>
<protein>
    <submittedName>
        <fullName evidence="2">Uncharacterized protein</fullName>
    </submittedName>
</protein>
<dbReference type="AlphaFoldDB" id="A0A4R3L260"/>
<sequence length="119" mass="12677">MNTRPVRTTLLLITLACLAACGTIDRMTGEGEAQRIRAGGIAAIATVIDIWDTGMTLNDDPVVGFNLSVQPPDGEPYAAQTKGLVSRLHIPRIQPGAVLPVAIDPADRSRVALAIYEDR</sequence>
<proteinExistence type="predicted"/>
<feature type="signal peptide" evidence="1">
    <location>
        <begin position="1"/>
        <end position="19"/>
    </location>
</feature>
<dbReference type="RefSeq" id="WP_132577694.1">
    <property type="nucleotide sequence ID" value="NZ_JBHLWF010000024.1"/>
</dbReference>
<name>A0A4R3L260_9GAMM</name>
<comment type="caution">
    <text evidence="2">The sequence shown here is derived from an EMBL/GenBank/DDBJ whole genome shotgun (WGS) entry which is preliminary data.</text>
</comment>
<reference evidence="2 3" key="1">
    <citation type="submission" date="2019-03" db="EMBL/GenBank/DDBJ databases">
        <title>Genomic Encyclopedia of Type Strains, Phase IV (KMG-IV): sequencing the most valuable type-strain genomes for metagenomic binning, comparative biology and taxonomic classification.</title>
        <authorList>
            <person name="Goeker M."/>
        </authorList>
    </citation>
    <scope>NUCLEOTIDE SEQUENCE [LARGE SCALE GENOMIC DNA]</scope>
    <source>
        <strain evidence="2 3">DSM 21944</strain>
    </source>
</reference>
<keyword evidence="3" id="KW-1185">Reference proteome</keyword>
<organism evidence="2 3">
    <name type="scientific">Pseudofulvimonas gallinarii</name>
    <dbReference type="NCBI Taxonomy" id="634155"/>
    <lineage>
        <taxon>Bacteria</taxon>
        <taxon>Pseudomonadati</taxon>
        <taxon>Pseudomonadota</taxon>
        <taxon>Gammaproteobacteria</taxon>
        <taxon>Lysobacterales</taxon>
        <taxon>Rhodanobacteraceae</taxon>
        <taxon>Pseudofulvimonas</taxon>
    </lineage>
</organism>
<evidence type="ECO:0000313" key="3">
    <source>
        <dbReference type="Proteomes" id="UP000294599"/>
    </source>
</evidence>